<accession>A0A0D5LWH7</accession>
<evidence type="ECO:0000256" key="1">
    <source>
        <dbReference type="ARBA" id="ARBA00004418"/>
    </source>
</evidence>
<dbReference type="Gene3D" id="3.10.105.10">
    <property type="entry name" value="Dipeptide-binding Protein, Domain 3"/>
    <property type="match status" value="1"/>
</dbReference>
<dbReference type="CDD" id="cd08502">
    <property type="entry name" value="PBP2_NikA_DppA_OppA_like_16"/>
    <property type="match status" value="1"/>
</dbReference>
<feature type="signal peptide" evidence="4">
    <location>
        <begin position="1"/>
        <end position="23"/>
    </location>
</feature>
<dbReference type="HOGENOM" id="CLU_017028_7_1_5"/>
<dbReference type="GO" id="GO:0043190">
    <property type="term" value="C:ATP-binding cassette (ABC) transporter complex"/>
    <property type="evidence" value="ECO:0007669"/>
    <property type="project" value="InterPro"/>
</dbReference>
<dbReference type="PANTHER" id="PTHR30290:SF38">
    <property type="entry name" value="D,D-DIPEPTIDE-BINDING PERIPLASMIC PROTEIN DDPA-RELATED"/>
    <property type="match status" value="1"/>
</dbReference>
<keyword evidence="7" id="KW-1185">Reference proteome</keyword>
<evidence type="ECO:0000256" key="4">
    <source>
        <dbReference type="SAM" id="SignalP"/>
    </source>
</evidence>
<evidence type="ECO:0000256" key="2">
    <source>
        <dbReference type="ARBA" id="ARBA00005695"/>
    </source>
</evidence>
<dbReference type="RefSeq" id="WP_045684413.1">
    <property type="nucleotide sequence ID" value="NZ_CP010803.1"/>
</dbReference>
<comment type="similarity">
    <text evidence="2">Belongs to the bacterial solute-binding protein 5 family.</text>
</comment>
<evidence type="ECO:0000313" key="6">
    <source>
        <dbReference type="EMBL" id="AJY47763.1"/>
    </source>
</evidence>
<dbReference type="KEGG" id="mey:TM49_22115"/>
<evidence type="ECO:0000259" key="5">
    <source>
        <dbReference type="Pfam" id="PF00496"/>
    </source>
</evidence>
<evidence type="ECO:0000313" key="7">
    <source>
        <dbReference type="Proteomes" id="UP000032611"/>
    </source>
</evidence>
<dbReference type="InterPro" id="IPR030678">
    <property type="entry name" value="Peptide/Ni-bd"/>
</dbReference>
<dbReference type="SUPFAM" id="SSF53850">
    <property type="entry name" value="Periplasmic binding protein-like II"/>
    <property type="match status" value="1"/>
</dbReference>
<organism evidence="6 7">
    <name type="scientific">Martelella endophytica</name>
    <dbReference type="NCBI Taxonomy" id="1486262"/>
    <lineage>
        <taxon>Bacteria</taxon>
        <taxon>Pseudomonadati</taxon>
        <taxon>Pseudomonadota</taxon>
        <taxon>Alphaproteobacteria</taxon>
        <taxon>Hyphomicrobiales</taxon>
        <taxon>Aurantimonadaceae</taxon>
        <taxon>Martelella</taxon>
    </lineage>
</organism>
<dbReference type="PANTHER" id="PTHR30290">
    <property type="entry name" value="PERIPLASMIC BINDING COMPONENT OF ABC TRANSPORTER"/>
    <property type="match status" value="1"/>
</dbReference>
<dbReference type="InterPro" id="IPR039424">
    <property type="entry name" value="SBP_5"/>
</dbReference>
<dbReference type="InterPro" id="IPR000914">
    <property type="entry name" value="SBP_5_dom"/>
</dbReference>
<dbReference type="STRING" id="1486262.TM49_22115"/>
<evidence type="ECO:0000256" key="3">
    <source>
        <dbReference type="ARBA" id="ARBA00022729"/>
    </source>
</evidence>
<reference evidence="6 7" key="1">
    <citation type="journal article" date="2015" name="Genome Announc.">
        <title>Complete genome sequence of Martelella endophytica YC6887, which has antifungal activity associated with a halophyte.</title>
        <authorList>
            <person name="Khan A."/>
            <person name="Khan H."/>
            <person name="Chung E.J."/>
            <person name="Hossain M.T."/>
            <person name="Chung Y.R."/>
        </authorList>
    </citation>
    <scope>NUCLEOTIDE SEQUENCE [LARGE SCALE GENOMIC DNA]</scope>
    <source>
        <strain evidence="6">YC6887</strain>
    </source>
</reference>
<protein>
    <submittedName>
        <fullName evidence="6">Peptide ABC transporter</fullName>
    </submittedName>
</protein>
<dbReference type="GO" id="GO:1904680">
    <property type="term" value="F:peptide transmembrane transporter activity"/>
    <property type="evidence" value="ECO:0007669"/>
    <property type="project" value="TreeGrafter"/>
</dbReference>
<feature type="domain" description="Solute-binding protein family 5" evidence="5">
    <location>
        <begin position="67"/>
        <end position="412"/>
    </location>
</feature>
<dbReference type="Pfam" id="PF00496">
    <property type="entry name" value="SBP_bac_5"/>
    <property type="match status" value="1"/>
</dbReference>
<proteinExistence type="inferred from homology"/>
<comment type="subcellular location">
    <subcellularLocation>
        <location evidence="1">Periplasm</location>
    </subcellularLocation>
</comment>
<dbReference type="GO" id="GO:0030288">
    <property type="term" value="C:outer membrane-bounded periplasmic space"/>
    <property type="evidence" value="ECO:0007669"/>
    <property type="project" value="UniProtKB-ARBA"/>
</dbReference>
<dbReference type="OrthoDB" id="9803988at2"/>
<sequence>MLRRMLLAATCAVLPLAPVAALADGIIDVATIGEPPTLDPMASTADVVGMTTQHIFETLFTYDNEWNVVPLLAETMPDVSEDGTVYDIKLRDNVPFHDGSIMDSSDVVACIDRWMEIASRGKQAAPYIKSVTATGDDTIRIELEKPYAPLLSLLAFNNSAAVVMPKENLAEPLTKFIGTGPYMLKDHKPDQYIQLVRFDDYAARSEAASGFGGKREAVLDEIRFVPVADANTRLEGIASGQFDYADSLPTESYDRLESSDNALPVILEPYGAPVFVMNTKEGMMTNKGIRHAVQEALNPEDMLLAAFGDPRFFAVDGSLYPEGYVWHTDQGVERYGDGDPEAAKKMLEEAGYDGSPLRILTSRQYEFHYKMAQVAAEYLKMAGFPVELEVYDWATLTQRRADPGLWDIFITHGPFPAEPALNGWMSDDYPGWWASAEKHAVTDPFLAEADPEKRKELFGDVQAAFYEEAPVFKVGDFNSLSAEAKTLEDFQPSPWPYFWNVSTENGK</sequence>
<dbReference type="EMBL" id="CP010803">
    <property type="protein sequence ID" value="AJY47763.1"/>
    <property type="molecule type" value="Genomic_DNA"/>
</dbReference>
<gene>
    <name evidence="6" type="ORF">TM49_22115</name>
</gene>
<dbReference type="Proteomes" id="UP000032611">
    <property type="component" value="Chromosome"/>
</dbReference>
<keyword evidence="3 4" id="KW-0732">Signal</keyword>
<feature type="chain" id="PRO_5002295322" evidence="4">
    <location>
        <begin position="24"/>
        <end position="507"/>
    </location>
</feature>
<dbReference type="PATRIC" id="fig|1486262.3.peg.4569"/>
<dbReference type="GO" id="GO:0015833">
    <property type="term" value="P:peptide transport"/>
    <property type="evidence" value="ECO:0007669"/>
    <property type="project" value="TreeGrafter"/>
</dbReference>
<dbReference type="PIRSF" id="PIRSF002741">
    <property type="entry name" value="MppA"/>
    <property type="match status" value="1"/>
</dbReference>
<dbReference type="AlphaFoldDB" id="A0A0D5LWH7"/>
<dbReference type="Gene3D" id="3.40.190.10">
    <property type="entry name" value="Periplasmic binding protein-like II"/>
    <property type="match status" value="1"/>
</dbReference>
<name>A0A0D5LWH7_MAREN</name>